<evidence type="ECO:0000259" key="4">
    <source>
        <dbReference type="PROSITE" id="PS50887"/>
    </source>
</evidence>
<dbReference type="NCBIfam" id="TIGR00229">
    <property type="entry name" value="sensory_box"/>
    <property type="match status" value="1"/>
</dbReference>
<dbReference type="FunFam" id="3.30.70.270:FF:000001">
    <property type="entry name" value="Diguanylate cyclase domain protein"/>
    <property type="match status" value="1"/>
</dbReference>
<dbReference type="InterPro" id="IPR000160">
    <property type="entry name" value="GGDEF_dom"/>
</dbReference>
<protein>
    <submittedName>
        <fullName evidence="5">GGDEF: diguanylate cyclase</fullName>
    </submittedName>
</protein>
<evidence type="ECO:0000313" key="5">
    <source>
        <dbReference type="EMBL" id="RVD79937.1"/>
    </source>
</evidence>
<dbReference type="Pfam" id="PF00990">
    <property type="entry name" value="GGDEF"/>
    <property type="match status" value="1"/>
</dbReference>
<dbReference type="Proteomes" id="UP000288002">
    <property type="component" value="Unassembled WGS sequence"/>
</dbReference>
<dbReference type="GO" id="GO:0003824">
    <property type="term" value="F:catalytic activity"/>
    <property type="evidence" value="ECO:0007669"/>
    <property type="project" value="UniProtKB-ARBA"/>
</dbReference>
<dbReference type="InterPro" id="IPR013767">
    <property type="entry name" value="PAS_fold"/>
</dbReference>
<dbReference type="GO" id="GO:0005886">
    <property type="term" value="C:plasma membrane"/>
    <property type="evidence" value="ECO:0007669"/>
    <property type="project" value="UniProtKB-SubCell"/>
</dbReference>
<evidence type="ECO:0000256" key="1">
    <source>
        <dbReference type="ARBA" id="ARBA00001946"/>
    </source>
</evidence>
<dbReference type="SUPFAM" id="SSF55073">
    <property type="entry name" value="Nucleotide cyclase"/>
    <property type="match status" value="1"/>
</dbReference>
<dbReference type="PROSITE" id="PS50112">
    <property type="entry name" value="PAS"/>
    <property type="match status" value="1"/>
</dbReference>
<dbReference type="InterPro" id="IPR029787">
    <property type="entry name" value="Nucleotide_cyclase"/>
</dbReference>
<dbReference type="AlphaFoldDB" id="A0AA94JK52"/>
<dbReference type="PROSITE" id="PS50887">
    <property type="entry name" value="GGDEF"/>
    <property type="match status" value="1"/>
</dbReference>
<dbReference type="InterPro" id="IPR052163">
    <property type="entry name" value="DGC-Regulatory_Protein"/>
</dbReference>
<dbReference type="PANTHER" id="PTHR46663">
    <property type="entry name" value="DIGUANYLATE CYCLASE DGCT-RELATED"/>
    <property type="match status" value="1"/>
</dbReference>
<dbReference type="NCBIfam" id="TIGR00254">
    <property type="entry name" value="GGDEF"/>
    <property type="match status" value="1"/>
</dbReference>
<dbReference type="SUPFAM" id="SSF55785">
    <property type="entry name" value="PYP-like sensor domain (PAS domain)"/>
    <property type="match status" value="1"/>
</dbReference>
<sequence length="308" mass="34086">MIENDQQVLVRALDAATNPVLITERTGCIVWINKAFCLLSGYSKPELVGKTPHLLSSGRQDTTFYRHLWMTILAGVTWQGEMVERRKDGGTCIVNQVITPVLDPHGAVTHFISILHNFKVMDEERAAMQKLAFHDALTGLPNRVLFLNLLNQAIISAARHHQSLALMFIDLDRFKCVNDTLGHACGDRLLVAVAERLGQSVRRSDVVSRLSGDEFAILVCGMDRIELIQALANKLIAAIAQPFMIDNQRIETHISVGISLYPADGANVEQLLERADSAMYEAKRSGGNACRFSLLEQGCEPACDYPSM</sequence>
<comment type="caution">
    <text evidence="5">The sequence shown here is derived from an EMBL/GenBank/DDBJ whole genome shotgun (WGS) entry which is preliminary data.</text>
</comment>
<dbReference type="RefSeq" id="WP_127647566.1">
    <property type="nucleotide sequence ID" value="NZ_MKWS01000001.1"/>
</dbReference>
<dbReference type="SMART" id="SM00091">
    <property type="entry name" value="PAS"/>
    <property type="match status" value="1"/>
</dbReference>
<feature type="domain" description="GGDEF" evidence="4">
    <location>
        <begin position="162"/>
        <end position="295"/>
    </location>
</feature>
<name>A0AA94JK52_9PSED</name>
<dbReference type="Gene3D" id="3.30.70.270">
    <property type="match status" value="1"/>
</dbReference>
<gene>
    <name evidence="5" type="ORF">A9HBioS_0461</name>
</gene>
<dbReference type="InterPro" id="IPR035965">
    <property type="entry name" value="PAS-like_dom_sf"/>
</dbReference>
<dbReference type="Pfam" id="PF00989">
    <property type="entry name" value="PAS"/>
    <property type="match status" value="1"/>
</dbReference>
<dbReference type="PANTHER" id="PTHR46663:SF3">
    <property type="entry name" value="SLL0267 PROTEIN"/>
    <property type="match status" value="1"/>
</dbReference>
<dbReference type="InterPro" id="IPR043128">
    <property type="entry name" value="Rev_trsase/Diguanyl_cyclase"/>
</dbReference>
<dbReference type="Gene3D" id="3.30.450.20">
    <property type="entry name" value="PAS domain"/>
    <property type="match status" value="1"/>
</dbReference>
<comment type="cofactor">
    <cofactor evidence="1">
        <name>Mg(2+)</name>
        <dbReference type="ChEBI" id="CHEBI:18420"/>
    </cofactor>
</comment>
<accession>A0AA94JK52</accession>
<proteinExistence type="predicted"/>
<organism evidence="5 6">
    <name type="scientific">Pseudomonas koreensis</name>
    <dbReference type="NCBI Taxonomy" id="198620"/>
    <lineage>
        <taxon>Bacteria</taxon>
        <taxon>Pseudomonadati</taxon>
        <taxon>Pseudomonadota</taxon>
        <taxon>Gammaproteobacteria</taxon>
        <taxon>Pseudomonadales</taxon>
        <taxon>Pseudomonadaceae</taxon>
        <taxon>Pseudomonas</taxon>
    </lineage>
</organism>
<dbReference type="SMART" id="SM00267">
    <property type="entry name" value="GGDEF"/>
    <property type="match status" value="1"/>
</dbReference>
<feature type="domain" description="PAS" evidence="3">
    <location>
        <begin position="5"/>
        <end position="51"/>
    </location>
</feature>
<dbReference type="GO" id="GO:0006355">
    <property type="term" value="P:regulation of DNA-templated transcription"/>
    <property type="evidence" value="ECO:0007669"/>
    <property type="project" value="InterPro"/>
</dbReference>
<dbReference type="InterPro" id="IPR000014">
    <property type="entry name" value="PAS"/>
</dbReference>
<dbReference type="EMBL" id="MKWS01000001">
    <property type="protein sequence ID" value="RVD79937.1"/>
    <property type="molecule type" value="Genomic_DNA"/>
</dbReference>
<dbReference type="CDD" id="cd01949">
    <property type="entry name" value="GGDEF"/>
    <property type="match status" value="1"/>
</dbReference>
<evidence type="ECO:0000259" key="3">
    <source>
        <dbReference type="PROSITE" id="PS50112"/>
    </source>
</evidence>
<reference evidence="5 6" key="1">
    <citation type="submission" date="2016-10" db="EMBL/GenBank/DDBJ databases">
        <title>Search of new enzymes for the oxidation of sulfur compounds.</title>
        <authorList>
            <person name="Novo A."/>
            <person name="Moreira I.S."/>
            <person name="Castro P.M."/>
        </authorList>
    </citation>
    <scope>NUCLEOTIDE SEQUENCE [LARGE SCALE GENOMIC DNA]</scope>
    <source>
        <strain evidence="5 6">A9</strain>
    </source>
</reference>
<evidence type="ECO:0000256" key="2">
    <source>
        <dbReference type="ARBA" id="ARBA00004533"/>
    </source>
</evidence>
<evidence type="ECO:0000313" key="6">
    <source>
        <dbReference type="Proteomes" id="UP000288002"/>
    </source>
</evidence>
<dbReference type="CDD" id="cd00130">
    <property type="entry name" value="PAS"/>
    <property type="match status" value="1"/>
</dbReference>
<comment type="subcellular location">
    <subcellularLocation>
        <location evidence="2">Cell inner membrane</location>
    </subcellularLocation>
</comment>